<dbReference type="InterPro" id="IPR036034">
    <property type="entry name" value="PDZ_sf"/>
</dbReference>
<dbReference type="PROSITE" id="PS50106">
    <property type="entry name" value="PDZ"/>
    <property type="match status" value="1"/>
</dbReference>
<dbReference type="PROSITE" id="PS50826">
    <property type="entry name" value="RUN"/>
    <property type="match status" value="1"/>
</dbReference>
<dbReference type="Gene3D" id="1.20.58.900">
    <property type="match status" value="1"/>
</dbReference>
<evidence type="ECO:0000313" key="5">
    <source>
        <dbReference type="Proteomes" id="UP000007799"/>
    </source>
</evidence>
<protein>
    <recommendedName>
        <fullName evidence="6">PDZ domain-containing protein</fullName>
    </recommendedName>
</protein>
<dbReference type="GO" id="GO:0005096">
    <property type="term" value="F:GTPase activator activity"/>
    <property type="evidence" value="ECO:0007669"/>
    <property type="project" value="TreeGrafter"/>
</dbReference>
<reference evidence="4" key="1">
    <citation type="submission" date="2009-08" db="EMBL/GenBank/DDBJ databases">
        <title>Annotation of Salpingoeca rosetta.</title>
        <authorList>
            <consortium name="The Broad Institute Genome Sequencing Platform"/>
            <person name="Russ C."/>
            <person name="Cuomo C."/>
            <person name="Burger G."/>
            <person name="Gray M.W."/>
            <person name="Holland P.W.H."/>
            <person name="King N."/>
            <person name="Lang F.B.F."/>
            <person name="Roger A.J."/>
            <person name="Ruiz-Trillo I."/>
            <person name="Young S.K."/>
            <person name="Zeng Q."/>
            <person name="Gargeya S."/>
            <person name="Alvarado L."/>
            <person name="Berlin A."/>
            <person name="Chapman S.B."/>
            <person name="Chen Z."/>
            <person name="Freedman E."/>
            <person name="Gellesch M."/>
            <person name="Goldberg J."/>
            <person name="Griggs A."/>
            <person name="Gujja S."/>
            <person name="Heilman E."/>
            <person name="Heiman D."/>
            <person name="Howarth C."/>
            <person name="Mehta T."/>
            <person name="Neiman D."/>
            <person name="Pearson M."/>
            <person name="Roberts A."/>
            <person name="Saif S."/>
            <person name="Shea T."/>
            <person name="Shenoy N."/>
            <person name="Sisk P."/>
            <person name="Stolte C."/>
            <person name="Sykes S."/>
            <person name="White J."/>
            <person name="Yandava C."/>
            <person name="Haas B."/>
            <person name="Nusbaum C."/>
            <person name="Birren B."/>
        </authorList>
    </citation>
    <scope>NUCLEOTIDE SEQUENCE [LARGE SCALE GENOMIC DNA]</scope>
    <source>
        <strain evidence="4">ATCC 50818</strain>
    </source>
</reference>
<dbReference type="InterPro" id="IPR004012">
    <property type="entry name" value="Run_dom"/>
</dbReference>
<gene>
    <name evidence="4" type="ORF">PTSG_05327</name>
</gene>
<evidence type="ECO:0000259" key="2">
    <source>
        <dbReference type="PROSITE" id="PS50106"/>
    </source>
</evidence>
<dbReference type="InterPro" id="IPR001478">
    <property type="entry name" value="PDZ"/>
</dbReference>
<evidence type="ECO:0000313" key="4">
    <source>
        <dbReference type="EMBL" id="EGD73619.1"/>
    </source>
</evidence>
<dbReference type="FunCoup" id="F2UA44">
    <property type="interactions" value="232"/>
</dbReference>
<feature type="compositionally biased region" description="Polar residues" evidence="1">
    <location>
        <begin position="197"/>
        <end position="207"/>
    </location>
</feature>
<dbReference type="KEGG" id="sre:PTSG_05327"/>
<dbReference type="eggNOG" id="KOG2222">
    <property type="taxonomic scope" value="Eukaryota"/>
</dbReference>
<dbReference type="InParanoid" id="F2UA44"/>
<feature type="compositionally biased region" description="Basic and acidic residues" evidence="1">
    <location>
        <begin position="27"/>
        <end position="38"/>
    </location>
</feature>
<accession>F2UA44</accession>
<dbReference type="Pfam" id="PF02759">
    <property type="entry name" value="RUN"/>
    <property type="match status" value="1"/>
</dbReference>
<sequence>MARVLSSLRDGVLPHSCWQPSEEAESQEEHHGGVERAGESGQGDGEEQNAVVADGADWQGEHPGRPRPRLVCVTRSKAGLGVKVAGGQPAVLVEVDHLGPAYAAGVRDQDQCLAVNGVLVLHLSAQSLEHLFDTCEDEYIKLLVLQRSPPRPFAPLLIPRWDRPHIDAFGFDTRLDADGESVQADDKEDGDADGQGDDSTPHNTSSKQAEDGTDKVATQDGSLPQEEPAASNIDSSDVARLREWDEFLKGGRLQGAQAPHWTSTSQTHGSDEQFLTAFAGVASMELSLRIWDCFLYENVLTLFKVSLSLVTIFAPKLTALAEDLGAFMRLLSSLPMLGSEQTDHVMQLSYAFQVVEAEVPALRQEYRADLQAEYDAYRKRMDSLHASRDSTDEDTAALQGSSSFWHRVLKRRASAVYLNGLSNEEMSERMTGLGEAIQHVMVAAAEQQSDSEAVTLLVHNSLCVELARVLRAGLCVSEAKHPWIALQAAVAAILDDHIKWQQIADDVYSEQQLRQHAATFAAAVQSIDQAHKRVENSDLNVKLRSLICLGLNGGELHAWIRILSRAIQTNSDLRRFYSATSALRNPHFAKQIELHLQALLRNTHFHLAVDMEWSVSNPPRKSVL</sequence>
<dbReference type="Gene3D" id="2.30.42.10">
    <property type="match status" value="1"/>
</dbReference>
<evidence type="ECO:0008006" key="6">
    <source>
        <dbReference type="Google" id="ProtNLM"/>
    </source>
</evidence>
<dbReference type="InterPro" id="IPR037213">
    <property type="entry name" value="Run_dom_sf"/>
</dbReference>
<feature type="domain" description="RUN" evidence="3">
    <location>
        <begin position="453"/>
        <end position="612"/>
    </location>
</feature>
<dbReference type="Proteomes" id="UP000007799">
    <property type="component" value="Unassembled WGS sequence"/>
</dbReference>
<dbReference type="GeneID" id="16074479"/>
<dbReference type="Pfam" id="PF00566">
    <property type="entry name" value="RabGAP-TBC"/>
    <property type="match status" value="1"/>
</dbReference>
<name>F2UA44_SALR5</name>
<feature type="region of interest" description="Disordered" evidence="1">
    <location>
        <begin position="14"/>
        <end position="48"/>
    </location>
</feature>
<feature type="compositionally biased region" description="Acidic residues" evidence="1">
    <location>
        <begin position="186"/>
        <end position="196"/>
    </location>
</feature>
<dbReference type="Gene3D" id="1.10.472.80">
    <property type="entry name" value="Ypt/Rab-GAP domain of gyp1p, domain 3"/>
    <property type="match status" value="1"/>
</dbReference>
<dbReference type="GO" id="GO:0031267">
    <property type="term" value="F:small GTPase binding"/>
    <property type="evidence" value="ECO:0007669"/>
    <property type="project" value="TreeGrafter"/>
</dbReference>
<evidence type="ECO:0000259" key="3">
    <source>
        <dbReference type="PROSITE" id="PS50826"/>
    </source>
</evidence>
<dbReference type="SUPFAM" id="SSF47923">
    <property type="entry name" value="Ypt/Rab-GAP domain of gyp1p"/>
    <property type="match status" value="1"/>
</dbReference>
<dbReference type="SUPFAM" id="SSF50156">
    <property type="entry name" value="PDZ domain-like"/>
    <property type="match status" value="1"/>
</dbReference>
<proteinExistence type="predicted"/>
<dbReference type="SUPFAM" id="SSF140741">
    <property type="entry name" value="RUN domain-like"/>
    <property type="match status" value="1"/>
</dbReference>
<dbReference type="InterPro" id="IPR050302">
    <property type="entry name" value="Rab_GAP_TBC_domain"/>
</dbReference>
<dbReference type="SMART" id="SM00228">
    <property type="entry name" value="PDZ"/>
    <property type="match status" value="1"/>
</dbReference>
<feature type="domain" description="PDZ" evidence="2">
    <location>
        <begin position="70"/>
        <end position="117"/>
    </location>
</feature>
<dbReference type="PANTHER" id="PTHR47219">
    <property type="entry name" value="RAB GTPASE-ACTIVATING PROTEIN 1-LIKE"/>
    <property type="match status" value="1"/>
</dbReference>
<feature type="region of interest" description="Disordered" evidence="1">
    <location>
        <begin position="181"/>
        <end position="235"/>
    </location>
</feature>
<evidence type="ECO:0000256" key="1">
    <source>
        <dbReference type="SAM" id="MobiDB-lite"/>
    </source>
</evidence>
<dbReference type="InterPro" id="IPR035969">
    <property type="entry name" value="Rab-GAP_TBC_sf"/>
</dbReference>
<dbReference type="PANTHER" id="PTHR47219:SF9">
    <property type="entry name" value="GTPASE ACTIVATING PROTEIN AND CENTROSOME-ASSOCIATED, ISOFORM B"/>
    <property type="match status" value="1"/>
</dbReference>
<dbReference type="EMBL" id="GL832966">
    <property type="protein sequence ID" value="EGD73619.1"/>
    <property type="molecule type" value="Genomic_DNA"/>
</dbReference>
<dbReference type="InterPro" id="IPR000195">
    <property type="entry name" value="Rab-GAP-TBC_dom"/>
</dbReference>
<organism evidence="5">
    <name type="scientific">Salpingoeca rosetta (strain ATCC 50818 / BSB-021)</name>
    <dbReference type="NCBI Taxonomy" id="946362"/>
    <lineage>
        <taxon>Eukaryota</taxon>
        <taxon>Choanoflagellata</taxon>
        <taxon>Craspedida</taxon>
        <taxon>Salpingoecidae</taxon>
        <taxon>Salpingoeca</taxon>
    </lineage>
</organism>
<keyword evidence="5" id="KW-1185">Reference proteome</keyword>
<dbReference type="AlphaFoldDB" id="F2UA44"/>
<dbReference type="OrthoDB" id="44736at2759"/>
<dbReference type="RefSeq" id="XP_004993900.1">
    <property type="nucleotide sequence ID" value="XM_004993843.1"/>
</dbReference>